<sequence>MSIATLIIIHARSRDVNSDGRLPATAQKSHGSAIVHALAAPRRVRPQRGLITTAITVAKSKATLEVLTVNYKGPPRGGIDGAVLNLPLRTAAIRILSAHRADSIGAGDDFIKAPPIIIAH</sequence>
<dbReference type="Proteomes" id="UP000299102">
    <property type="component" value="Unassembled WGS sequence"/>
</dbReference>
<evidence type="ECO:0000313" key="2">
    <source>
        <dbReference type="Proteomes" id="UP000299102"/>
    </source>
</evidence>
<gene>
    <name evidence="1" type="ORF">EVAR_97256_1</name>
</gene>
<evidence type="ECO:0000313" key="1">
    <source>
        <dbReference type="EMBL" id="GBP85760.1"/>
    </source>
</evidence>
<dbReference type="AlphaFoldDB" id="A0A4C1ZDD6"/>
<name>A0A4C1ZDD6_EUMVA</name>
<accession>A0A4C1ZDD6</accession>
<dbReference type="EMBL" id="BGZK01001757">
    <property type="protein sequence ID" value="GBP85760.1"/>
    <property type="molecule type" value="Genomic_DNA"/>
</dbReference>
<comment type="caution">
    <text evidence="1">The sequence shown here is derived from an EMBL/GenBank/DDBJ whole genome shotgun (WGS) entry which is preliminary data.</text>
</comment>
<proteinExistence type="predicted"/>
<keyword evidence="2" id="KW-1185">Reference proteome</keyword>
<reference evidence="1 2" key="1">
    <citation type="journal article" date="2019" name="Commun. Biol.">
        <title>The bagworm genome reveals a unique fibroin gene that provides high tensile strength.</title>
        <authorList>
            <person name="Kono N."/>
            <person name="Nakamura H."/>
            <person name="Ohtoshi R."/>
            <person name="Tomita M."/>
            <person name="Numata K."/>
            <person name="Arakawa K."/>
        </authorList>
    </citation>
    <scope>NUCLEOTIDE SEQUENCE [LARGE SCALE GENOMIC DNA]</scope>
</reference>
<organism evidence="1 2">
    <name type="scientific">Eumeta variegata</name>
    <name type="common">Bagworm moth</name>
    <name type="synonym">Eumeta japonica</name>
    <dbReference type="NCBI Taxonomy" id="151549"/>
    <lineage>
        <taxon>Eukaryota</taxon>
        <taxon>Metazoa</taxon>
        <taxon>Ecdysozoa</taxon>
        <taxon>Arthropoda</taxon>
        <taxon>Hexapoda</taxon>
        <taxon>Insecta</taxon>
        <taxon>Pterygota</taxon>
        <taxon>Neoptera</taxon>
        <taxon>Endopterygota</taxon>
        <taxon>Lepidoptera</taxon>
        <taxon>Glossata</taxon>
        <taxon>Ditrysia</taxon>
        <taxon>Tineoidea</taxon>
        <taxon>Psychidae</taxon>
        <taxon>Oiketicinae</taxon>
        <taxon>Eumeta</taxon>
    </lineage>
</organism>
<protein>
    <submittedName>
        <fullName evidence="1">Uncharacterized protein</fullName>
    </submittedName>
</protein>